<comment type="similarity">
    <text evidence="1 8 9">Belongs to the universal ribosomal protein uS8 family.</text>
</comment>
<keyword evidence="2 8" id="KW-0699">rRNA-binding</keyword>
<evidence type="ECO:0000313" key="11">
    <source>
        <dbReference type="Proteomes" id="UP000244792"/>
    </source>
</evidence>
<keyword evidence="3 8" id="KW-0694">RNA-binding</keyword>
<protein>
    <recommendedName>
        <fullName evidence="6 8">Small ribosomal subunit protein uS8</fullName>
    </recommendedName>
</protein>
<dbReference type="HAMAP" id="MF_01302_B">
    <property type="entry name" value="Ribosomal_uS8_B"/>
    <property type="match status" value="1"/>
</dbReference>
<dbReference type="RefSeq" id="WP_108308708.1">
    <property type="nucleotide sequence ID" value="NZ_CP020921.1"/>
</dbReference>
<dbReference type="InterPro" id="IPR047863">
    <property type="entry name" value="Ribosomal_uS8_CS"/>
</dbReference>
<dbReference type="AlphaFoldDB" id="A0A2R4VZA1"/>
<evidence type="ECO:0000256" key="8">
    <source>
        <dbReference type="HAMAP-Rule" id="MF_01302"/>
    </source>
</evidence>
<dbReference type="Pfam" id="PF00410">
    <property type="entry name" value="Ribosomal_S8"/>
    <property type="match status" value="1"/>
</dbReference>
<evidence type="ECO:0000256" key="4">
    <source>
        <dbReference type="ARBA" id="ARBA00022980"/>
    </source>
</evidence>
<comment type="function">
    <text evidence="8">One of the primary rRNA binding proteins, it binds directly to 16S rRNA central domain where it helps coordinate assembly of the platform of the 30S subunit.</text>
</comment>
<evidence type="ECO:0000256" key="9">
    <source>
        <dbReference type="RuleBase" id="RU003660"/>
    </source>
</evidence>
<dbReference type="NCBIfam" id="NF001109">
    <property type="entry name" value="PRK00136.1"/>
    <property type="match status" value="1"/>
</dbReference>
<dbReference type="KEGG" id="taci:TDSAC_0494"/>
<keyword evidence="11" id="KW-1185">Reference proteome</keyword>
<comment type="subunit">
    <text evidence="7 8">Part of the 30S ribosomal subunit. Contacts proteins S5 and S12.</text>
</comment>
<evidence type="ECO:0000256" key="2">
    <source>
        <dbReference type="ARBA" id="ARBA00022730"/>
    </source>
</evidence>
<dbReference type="Gene3D" id="3.30.1370.30">
    <property type="match status" value="1"/>
</dbReference>
<dbReference type="GO" id="GO:1990904">
    <property type="term" value="C:ribonucleoprotein complex"/>
    <property type="evidence" value="ECO:0007669"/>
    <property type="project" value="UniProtKB-KW"/>
</dbReference>
<dbReference type="SUPFAM" id="SSF56047">
    <property type="entry name" value="Ribosomal protein S8"/>
    <property type="match status" value="1"/>
</dbReference>
<dbReference type="Gene3D" id="3.30.1490.10">
    <property type="match status" value="1"/>
</dbReference>
<organism evidence="10 11">
    <name type="scientific">Thermodesulfobium acidiphilum</name>
    <dbReference type="NCBI Taxonomy" id="1794699"/>
    <lineage>
        <taxon>Bacteria</taxon>
        <taxon>Pseudomonadati</taxon>
        <taxon>Thermodesulfobiota</taxon>
        <taxon>Thermodesulfobiia</taxon>
        <taxon>Thermodesulfobiales</taxon>
        <taxon>Thermodesulfobiaceae</taxon>
        <taxon>Thermodesulfobium</taxon>
    </lineage>
</organism>
<evidence type="ECO:0000256" key="7">
    <source>
        <dbReference type="ARBA" id="ARBA00046740"/>
    </source>
</evidence>
<dbReference type="GO" id="GO:0003735">
    <property type="term" value="F:structural constituent of ribosome"/>
    <property type="evidence" value="ECO:0007669"/>
    <property type="project" value="InterPro"/>
</dbReference>
<dbReference type="PROSITE" id="PS00053">
    <property type="entry name" value="RIBOSOMAL_S8"/>
    <property type="match status" value="1"/>
</dbReference>
<dbReference type="GO" id="GO:0019843">
    <property type="term" value="F:rRNA binding"/>
    <property type="evidence" value="ECO:0007669"/>
    <property type="project" value="UniProtKB-UniRule"/>
</dbReference>
<gene>
    <name evidence="8" type="primary">rpsH</name>
    <name evidence="10" type="ORF">TDSAC_0494</name>
</gene>
<dbReference type="PANTHER" id="PTHR11758">
    <property type="entry name" value="40S RIBOSOMAL PROTEIN S15A"/>
    <property type="match status" value="1"/>
</dbReference>
<evidence type="ECO:0000256" key="6">
    <source>
        <dbReference type="ARBA" id="ARBA00035258"/>
    </source>
</evidence>
<sequence length="130" mass="14730">MHTDPISDMLIRLKNANNAKQDVFTLPASKEKESILQILKQENFIEDFERIKSNPQDILRVKLKYINGKRVIRDVKKVSKPGLRIYVGKNDIPRVLGGFGIAILSTPKGIMSDHMARKEGIGGELLCMVW</sequence>
<evidence type="ECO:0000256" key="5">
    <source>
        <dbReference type="ARBA" id="ARBA00023274"/>
    </source>
</evidence>
<dbReference type="FunFam" id="3.30.1370.30:FF:000002">
    <property type="entry name" value="30S ribosomal protein S8"/>
    <property type="match status" value="1"/>
</dbReference>
<dbReference type="EMBL" id="CP020921">
    <property type="protein sequence ID" value="AWB09869.1"/>
    <property type="molecule type" value="Genomic_DNA"/>
</dbReference>
<proteinExistence type="inferred from homology"/>
<keyword evidence="5 8" id="KW-0687">Ribonucleoprotein</keyword>
<dbReference type="OrthoDB" id="9802617at2"/>
<dbReference type="GO" id="GO:0005737">
    <property type="term" value="C:cytoplasm"/>
    <property type="evidence" value="ECO:0007669"/>
    <property type="project" value="UniProtKB-ARBA"/>
</dbReference>
<reference evidence="10 11" key="1">
    <citation type="submission" date="2017-04" db="EMBL/GenBank/DDBJ databases">
        <title>Genomic insights into metabolism of Thermodesulfobium acidiphilum.</title>
        <authorList>
            <person name="Toshchakov S.V."/>
            <person name="Frolov E.N."/>
            <person name="Kublanov I.V."/>
            <person name="Samarov N.I."/>
            <person name="Novikov A."/>
            <person name="Lebedinsky A.V."/>
            <person name="Bonch-Osmolovskaya E.A."/>
            <person name="Chernyh N.A."/>
        </authorList>
    </citation>
    <scope>NUCLEOTIDE SEQUENCE [LARGE SCALE GENOMIC DNA]</scope>
    <source>
        <strain evidence="10 11">3127-1</strain>
    </source>
</reference>
<dbReference type="Proteomes" id="UP000244792">
    <property type="component" value="Chromosome"/>
</dbReference>
<dbReference type="GO" id="GO:0006412">
    <property type="term" value="P:translation"/>
    <property type="evidence" value="ECO:0007669"/>
    <property type="project" value="UniProtKB-UniRule"/>
</dbReference>
<dbReference type="FunFam" id="3.30.1490.10:FF:000001">
    <property type="entry name" value="30S ribosomal protein S8"/>
    <property type="match status" value="1"/>
</dbReference>
<dbReference type="GO" id="GO:0005840">
    <property type="term" value="C:ribosome"/>
    <property type="evidence" value="ECO:0007669"/>
    <property type="project" value="UniProtKB-KW"/>
</dbReference>
<keyword evidence="4 8" id="KW-0689">Ribosomal protein</keyword>
<evidence type="ECO:0000256" key="1">
    <source>
        <dbReference type="ARBA" id="ARBA00006471"/>
    </source>
</evidence>
<evidence type="ECO:0000313" key="10">
    <source>
        <dbReference type="EMBL" id="AWB09869.1"/>
    </source>
</evidence>
<dbReference type="InterPro" id="IPR000630">
    <property type="entry name" value="Ribosomal_uS8"/>
</dbReference>
<name>A0A2R4VZA1_THEAF</name>
<dbReference type="InterPro" id="IPR035987">
    <property type="entry name" value="Ribosomal_uS8_sf"/>
</dbReference>
<evidence type="ECO:0000256" key="3">
    <source>
        <dbReference type="ARBA" id="ARBA00022884"/>
    </source>
</evidence>
<accession>A0A2R4VZA1</accession>